<protein>
    <submittedName>
        <fullName evidence="1">Uncharacterized protein</fullName>
    </submittedName>
</protein>
<dbReference type="AlphaFoldDB" id="A0A0F9VGE0"/>
<comment type="caution">
    <text evidence="1">The sequence shown here is derived from an EMBL/GenBank/DDBJ whole genome shotgun (WGS) entry which is preliminary data.</text>
</comment>
<reference evidence="1" key="1">
    <citation type="journal article" date="2015" name="Nature">
        <title>Complex archaea that bridge the gap between prokaryotes and eukaryotes.</title>
        <authorList>
            <person name="Spang A."/>
            <person name="Saw J.H."/>
            <person name="Jorgensen S.L."/>
            <person name="Zaremba-Niedzwiedzka K."/>
            <person name="Martijn J."/>
            <person name="Lind A.E."/>
            <person name="van Eijk R."/>
            <person name="Schleper C."/>
            <person name="Guy L."/>
            <person name="Ettema T.J."/>
        </authorList>
    </citation>
    <scope>NUCLEOTIDE SEQUENCE</scope>
</reference>
<evidence type="ECO:0000313" key="1">
    <source>
        <dbReference type="EMBL" id="KKN98892.1"/>
    </source>
</evidence>
<dbReference type="EMBL" id="LAZR01000049">
    <property type="protein sequence ID" value="KKN98892.1"/>
    <property type="molecule type" value="Genomic_DNA"/>
</dbReference>
<gene>
    <name evidence="1" type="ORF">LCGC14_0141330</name>
</gene>
<sequence length="99" mass="11423">MLRVTIGEDEFQVWFSHPVQKPFEIEGLTGRIVDDDRRCTIVQIRQNGAFGSQGVAVCNPNDNFRKATGRKIALADAMWDFNKDERIAIWNEYHKHCSL</sequence>
<organism evidence="1">
    <name type="scientific">marine sediment metagenome</name>
    <dbReference type="NCBI Taxonomy" id="412755"/>
    <lineage>
        <taxon>unclassified sequences</taxon>
        <taxon>metagenomes</taxon>
        <taxon>ecological metagenomes</taxon>
    </lineage>
</organism>
<accession>A0A0F9VGE0</accession>
<proteinExistence type="predicted"/>
<name>A0A0F9VGE0_9ZZZZ</name>